<dbReference type="AlphaFoldDB" id="A0A7C4S1F3"/>
<keyword evidence="5" id="KW-0472">Membrane</keyword>
<dbReference type="PANTHER" id="PTHR37481:SF1">
    <property type="entry name" value="LIPOPOLYSACCHARIDE EXPORT SYSTEM PROTEIN LPTC"/>
    <property type="match status" value="1"/>
</dbReference>
<dbReference type="PROSITE" id="PS51257">
    <property type="entry name" value="PROKAR_LIPOPROTEIN"/>
    <property type="match status" value="1"/>
</dbReference>
<name>A0A7C4S1F3_UNCW3</name>
<sequence>MGKIKIIFLWVILIVLSCEKREEEISEKKRLPSQITINFELLESATGKQLFKLFAQKALLFEEEKRIYIYKPIVYFFDEEKRVSAILECDSGIVDQKNYNLFGFGSIVVRTNDSTYLFCDSLRWDNQRQMIFTNSFVRFRNESGEIEGIGLESDAALSKVKILKEVTGKAK</sequence>
<dbReference type="GO" id="GO:0005886">
    <property type="term" value="C:plasma membrane"/>
    <property type="evidence" value="ECO:0007669"/>
    <property type="project" value="InterPro"/>
</dbReference>
<dbReference type="Pfam" id="PF06835">
    <property type="entry name" value="LptC"/>
    <property type="match status" value="1"/>
</dbReference>
<dbReference type="InterPro" id="IPR026265">
    <property type="entry name" value="LptC"/>
</dbReference>
<evidence type="ECO:0000256" key="1">
    <source>
        <dbReference type="ARBA" id="ARBA00022475"/>
    </source>
</evidence>
<dbReference type="PANTHER" id="PTHR37481">
    <property type="entry name" value="LIPOPOLYSACCHARIDE EXPORT SYSTEM PROTEIN LPTC"/>
    <property type="match status" value="1"/>
</dbReference>
<keyword evidence="1" id="KW-1003">Cell membrane</keyword>
<organism evidence="6">
    <name type="scientific">candidate division WOR-3 bacterium</name>
    <dbReference type="NCBI Taxonomy" id="2052148"/>
    <lineage>
        <taxon>Bacteria</taxon>
        <taxon>Bacteria division WOR-3</taxon>
    </lineage>
</organism>
<evidence type="ECO:0000256" key="3">
    <source>
        <dbReference type="ARBA" id="ARBA00022692"/>
    </source>
</evidence>
<keyword evidence="2" id="KW-0997">Cell inner membrane</keyword>
<comment type="caution">
    <text evidence="6">The sequence shown here is derived from an EMBL/GenBank/DDBJ whole genome shotgun (WGS) entry which is preliminary data.</text>
</comment>
<dbReference type="InterPro" id="IPR052363">
    <property type="entry name" value="LPS_export_LptC"/>
</dbReference>
<evidence type="ECO:0000256" key="5">
    <source>
        <dbReference type="ARBA" id="ARBA00023136"/>
    </source>
</evidence>
<evidence type="ECO:0000256" key="4">
    <source>
        <dbReference type="ARBA" id="ARBA00022989"/>
    </source>
</evidence>
<keyword evidence="4" id="KW-1133">Transmembrane helix</keyword>
<dbReference type="InterPro" id="IPR010664">
    <property type="entry name" value="LipoPS_assembly_LptC-rel"/>
</dbReference>
<reference evidence="6" key="1">
    <citation type="journal article" date="2020" name="mSystems">
        <title>Genome- and Community-Level Interaction Insights into Carbon Utilization and Element Cycling Functions of Hydrothermarchaeota in Hydrothermal Sediment.</title>
        <authorList>
            <person name="Zhou Z."/>
            <person name="Liu Y."/>
            <person name="Xu W."/>
            <person name="Pan J."/>
            <person name="Luo Z.H."/>
            <person name="Li M."/>
        </authorList>
    </citation>
    <scope>NUCLEOTIDE SEQUENCE [LARGE SCALE GENOMIC DNA]</scope>
    <source>
        <strain evidence="6">SpSt-594</strain>
    </source>
</reference>
<protein>
    <submittedName>
        <fullName evidence="6">LPS export ABC transporter periplasmic protein LptC</fullName>
    </submittedName>
</protein>
<dbReference type="GO" id="GO:0030288">
    <property type="term" value="C:outer membrane-bounded periplasmic space"/>
    <property type="evidence" value="ECO:0007669"/>
    <property type="project" value="TreeGrafter"/>
</dbReference>
<dbReference type="NCBIfam" id="TIGR04409">
    <property type="entry name" value="LptC_YrbK"/>
    <property type="match status" value="1"/>
</dbReference>
<accession>A0A7C4S1F3</accession>
<evidence type="ECO:0000313" key="6">
    <source>
        <dbReference type="EMBL" id="HGU47444.1"/>
    </source>
</evidence>
<proteinExistence type="predicted"/>
<keyword evidence="3" id="KW-0812">Transmembrane</keyword>
<dbReference type="EMBL" id="DSZH01000119">
    <property type="protein sequence ID" value="HGU47444.1"/>
    <property type="molecule type" value="Genomic_DNA"/>
</dbReference>
<dbReference type="Gene3D" id="2.60.450.10">
    <property type="entry name" value="Lipopolysaccharide (LPS) transport protein A like domain"/>
    <property type="match status" value="1"/>
</dbReference>
<evidence type="ECO:0000256" key="2">
    <source>
        <dbReference type="ARBA" id="ARBA00022519"/>
    </source>
</evidence>
<dbReference type="GO" id="GO:0017089">
    <property type="term" value="F:glycolipid transfer activity"/>
    <property type="evidence" value="ECO:0007669"/>
    <property type="project" value="TreeGrafter"/>
</dbReference>
<dbReference type="GO" id="GO:0015221">
    <property type="term" value="F:lipopolysaccharide transmembrane transporter activity"/>
    <property type="evidence" value="ECO:0007669"/>
    <property type="project" value="InterPro"/>
</dbReference>
<gene>
    <name evidence="6" type="primary">lptC</name>
    <name evidence="6" type="ORF">ENT60_02635</name>
</gene>